<dbReference type="SUPFAM" id="SSF54928">
    <property type="entry name" value="RNA-binding domain, RBD"/>
    <property type="match status" value="4"/>
</dbReference>
<reference evidence="6 7" key="1">
    <citation type="journal article" date="2018" name="Gigascience">
        <title>Genomes of trombidid mites reveal novel predicted allergens and laterally-transferred genes associated with secondary metabolism.</title>
        <authorList>
            <person name="Dong X."/>
            <person name="Chaisiri K."/>
            <person name="Xia D."/>
            <person name="Armstrong S.D."/>
            <person name="Fang Y."/>
            <person name="Donnelly M.J."/>
            <person name="Kadowaki T."/>
            <person name="McGarry J.W."/>
            <person name="Darby A.C."/>
            <person name="Makepeace B.L."/>
        </authorList>
    </citation>
    <scope>NUCLEOTIDE SEQUENCE [LARGE SCALE GENOMIC DNA]</scope>
    <source>
        <strain evidence="6">UoL-WK</strain>
    </source>
</reference>
<feature type="domain" description="RRM" evidence="5">
    <location>
        <begin position="667"/>
        <end position="744"/>
    </location>
</feature>
<feature type="region of interest" description="Disordered" evidence="4">
    <location>
        <begin position="632"/>
        <end position="659"/>
    </location>
</feature>
<dbReference type="PANTHER" id="PTHR13976">
    <property type="entry name" value="HETEROGENEOUS NUCLEAR RIBONUCLEOPROTEIN-RELATED"/>
    <property type="match status" value="1"/>
</dbReference>
<dbReference type="GO" id="GO:0003723">
    <property type="term" value="F:RNA binding"/>
    <property type="evidence" value="ECO:0007669"/>
    <property type="project" value="UniProtKB-UniRule"/>
</dbReference>
<organism evidence="6 7">
    <name type="scientific">Dinothrombium tinctorium</name>
    <dbReference type="NCBI Taxonomy" id="1965070"/>
    <lineage>
        <taxon>Eukaryota</taxon>
        <taxon>Metazoa</taxon>
        <taxon>Ecdysozoa</taxon>
        <taxon>Arthropoda</taxon>
        <taxon>Chelicerata</taxon>
        <taxon>Arachnida</taxon>
        <taxon>Acari</taxon>
        <taxon>Acariformes</taxon>
        <taxon>Trombidiformes</taxon>
        <taxon>Prostigmata</taxon>
        <taxon>Anystina</taxon>
        <taxon>Parasitengona</taxon>
        <taxon>Trombidioidea</taxon>
        <taxon>Trombidiidae</taxon>
        <taxon>Dinothrombium</taxon>
    </lineage>
</organism>
<feature type="compositionally biased region" description="Low complexity" evidence="4">
    <location>
        <begin position="107"/>
        <end position="119"/>
    </location>
</feature>
<dbReference type="InterPro" id="IPR050666">
    <property type="entry name" value="ESRP"/>
</dbReference>
<evidence type="ECO:0000256" key="2">
    <source>
        <dbReference type="ARBA" id="ARBA00022884"/>
    </source>
</evidence>
<feature type="region of interest" description="Disordered" evidence="4">
    <location>
        <begin position="90"/>
        <end position="180"/>
    </location>
</feature>
<feature type="domain" description="RRM" evidence="5">
    <location>
        <begin position="295"/>
        <end position="369"/>
    </location>
</feature>
<evidence type="ECO:0000256" key="4">
    <source>
        <dbReference type="SAM" id="MobiDB-lite"/>
    </source>
</evidence>
<evidence type="ECO:0000313" key="7">
    <source>
        <dbReference type="Proteomes" id="UP000285301"/>
    </source>
</evidence>
<dbReference type="PROSITE" id="PS50102">
    <property type="entry name" value="RRM"/>
    <property type="match status" value="5"/>
</dbReference>
<dbReference type="InterPro" id="IPR012677">
    <property type="entry name" value="Nucleotide-bd_a/b_plait_sf"/>
</dbReference>
<keyword evidence="7" id="KW-1185">Reference proteome</keyword>
<gene>
    <name evidence="6" type="ORF">B4U79_13814</name>
</gene>
<dbReference type="Gene3D" id="3.30.70.330">
    <property type="match status" value="5"/>
</dbReference>
<dbReference type="CDD" id="cd12510">
    <property type="entry name" value="RRM1_RBM12_like"/>
    <property type="match status" value="1"/>
</dbReference>
<keyword evidence="2 3" id="KW-0694">RNA-binding</keyword>
<feature type="compositionally biased region" description="Basic residues" evidence="4">
    <location>
        <begin position="137"/>
        <end position="147"/>
    </location>
</feature>
<dbReference type="STRING" id="1965070.A0A3S4R6V6"/>
<evidence type="ECO:0000256" key="3">
    <source>
        <dbReference type="PROSITE-ProRule" id="PRU00176"/>
    </source>
</evidence>
<keyword evidence="1" id="KW-0677">Repeat</keyword>
<comment type="caution">
    <text evidence="6">The sequence shown here is derived from an EMBL/GenBank/DDBJ whole genome shotgun (WGS) entry which is preliminary data.</text>
</comment>
<name>A0A3S4R6V6_9ACAR</name>
<dbReference type="EMBL" id="NCKU01001356">
    <property type="protein sequence ID" value="RWS12335.1"/>
    <property type="molecule type" value="Genomic_DNA"/>
</dbReference>
<dbReference type="InterPro" id="IPR000504">
    <property type="entry name" value="RRM_dom"/>
</dbReference>
<dbReference type="SMART" id="SM00360">
    <property type="entry name" value="RRM"/>
    <property type="match status" value="5"/>
</dbReference>
<dbReference type="AlphaFoldDB" id="A0A3S4R6V6"/>
<feature type="domain" description="RRM" evidence="5">
    <location>
        <begin position="3"/>
        <end position="76"/>
    </location>
</feature>
<accession>A0A3S4R6V6</accession>
<proteinExistence type="predicted"/>
<evidence type="ECO:0000313" key="6">
    <source>
        <dbReference type="EMBL" id="RWS12335.1"/>
    </source>
</evidence>
<protein>
    <submittedName>
        <fullName evidence="6">RNA-binding-like protein 2</fullName>
    </submittedName>
</protein>
<dbReference type="Pfam" id="PF00076">
    <property type="entry name" value="RRM_1"/>
    <property type="match status" value="4"/>
</dbReference>
<feature type="domain" description="RRM" evidence="5">
    <location>
        <begin position="411"/>
        <end position="487"/>
    </location>
</feature>
<sequence>MSIIIRLQNLPWEANSLDIRRFFQGLSIPDGGVHIVGGEKGDAFIAFASDEDARQAMGRDGGVIKDARVKLLLSSRSEMQKVIEQARNQTLGLKSSEPSPVAPPATAPAAAASGLLPTPLQTTNLVPPVTEPEVRHRSPNRGGRRRSRSMERERFRNRSRSRSPNYRNNQQLTRGHIPVDDIRSRLESELMSSSINTNNNIGDTVTNNYSNNNLPAVRLRQLAAFAEPSSHIPFENSCIPPPQGLNERRLPNHAIKENERIVPTNAPPFINQIPPAASSHTGFNISNVPPPLRTYSIEMRGLPFNVIPRDIQDFFRTAGVFLPEENVKILVDANGYTTGGAIVRLSSERDFESALSLNGRYMSDRRIDVMPLIENIPREQTDILLQQPAPPNPPQAVGRPLLPEPIPKRDYVVYMKGIPYNSCTDRDIAAFYGPLRIIEIVLETEPSGKPSGNAFVEFATREDFNAALELNMKHMGRRYIEVFPTTKEDMNEAKRITTGIFADRNHANAPVIRHTYCLNITGLPPTVTNKDLTNYFLEVGAQPYAIHIMLKPNGLNAGEAFVEFVNPDHHMRALRRDGESIGGHRISVKNVSYEFMRSIVQPNINPAPMPLPNQEPPRLAGPLLNMPDIRAREKPMRNSHGADDYRRNKEDRGDRRMRGDPFADPRCVVHASNIPYRATDEDICVFFADFNITQNCVLRRYNDKGQPTADAKIAFRTPEDANRAVRQMHKKFLIERPVFLRHAV</sequence>
<dbReference type="InterPro" id="IPR035979">
    <property type="entry name" value="RBD_domain_sf"/>
</dbReference>
<dbReference type="OrthoDB" id="2588702at2759"/>
<dbReference type="Proteomes" id="UP000285301">
    <property type="component" value="Unassembled WGS sequence"/>
</dbReference>
<feature type="domain" description="RRM" evidence="5">
    <location>
        <begin position="516"/>
        <end position="593"/>
    </location>
</feature>
<evidence type="ECO:0000256" key="1">
    <source>
        <dbReference type="ARBA" id="ARBA00022737"/>
    </source>
</evidence>
<dbReference type="CDD" id="cd12254">
    <property type="entry name" value="RRM_hnRNPH_ESRPs_RBM12_like"/>
    <property type="match status" value="3"/>
</dbReference>
<evidence type="ECO:0000259" key="5">
    <source>
        <dbReference type="PROSITE" id="PS50102"/>
    </source>
</evidence>